<dbReference type="EMBL" id="JAXUIC010000004">
    <property type="protein sequence ID" value="KAK4594145.1"/>
    <property type="molecule type" value="Genomic_DNA"/>
</dbReference>
<evidence type="ECO:0000256" key="1">
    <source>
        <dbReference type="ARBA" id="ARBA00004479"/>
    </source>
</evidence>
<dbReference type="Proteomes" id="UP001324115">
    <property type="component" value="Unassembled WGS sequence"/>
</dbReference>
<organism evidence="18 19">
    <name type="scientific">Quercus rubra</name>
    <name type="common">Northern red oak</name>
    <name type="synonym">Quercus borealis</name>
    <dbReference type="NCBI Taxonomy" id="3512"/>
    <lineage>
        <taxon>Eukaryota</taxon>
        <taxon>Viridiplantae</taxon>
        <taxon>Streptophyta</taxon>
        <taxon>Embryophyta</taxon>
        <taxon>Tracheophyta</taxon>
        <taxon>Spermatophyta</taxon>
        <taxon>Magnoliopsida</taxon>
        <taxon>eudicotyledons</taxon>
        <taxon>Gunneridae</taxon>
        <taxon>Pentapetalae</taxon>
        <taxon>rosids</taxon>
        <taxon>fabids</taxon>
        <taxon>Fagales</taxon>
        <taxon>Fagaceae</taxon>
        <taxon>Quercus</taxon>
    </lineage>
</organism>
<reference evidence="18 19" key="1">
    <citation type="journal article" date="2023" name="G3 (Bethesda)">
        <title>A haplotype-resolved chromosome-scale genome for Quercus rubra L. provides insights into the genetics of adaptive traits for red oak species.</title>
        <authorList>
            <person name="Kapoor B."/>
            <person name="Jenkins J."/>
            <person name="Schmutz J."/>
            <person name="Zhebentyayeva T."/>
            <person name="Kuelheim C."/>
            <person name="Coggeshall M."/>
            <person name="Heim C."/>
            <person name="Lasky J.R."/>
            <person name="Leites L."/>
            <person name="Islam-Faridi N."/>
            <person name="Romero-Severson J."/>
            <person name="DeLeo V.L."/>
            <person name="Lucas S.M."/>
            <person name="Lazic D."/>
            <person name="Gailing O."/>
            <person name="Carlson J."/>
            <person name="Staton M."/>
        </authorList>
    </citation>
    <scope>NUCLEOTIDE SEQUENCE [LARGE SCALE GENOMIC DNA]</scope>
    <source>
        <strain evidence="18">Pseudo-F2</strain>
    </source>
</reference>
<keyword evidence="10 15" id="KW-0472">Membrane</keyword>
<dbReference type="CDD" id="cd00054">
    <property type="entry name" value="EGF_CA"/>
    <property type="match status" value="1"/>
</dbReference>
<comment type="catalytic activity">
    <reaction evidence="13">
        <text>L-seryl-[protein] + ATP = O-phospho-L-seryl-[protein] + ADP + H(+)</text>
        <dbReference type="Rhea" id="RHEA:17989"/>
        <dbReference type="Rhea" id="RHEA-COMP:9863"/>
        <dbReference type="Rhea" id="RHEA-COMP:11604"/>
        <dbReference type="ChEBI" id="CHEBI:15378"/>
        <dbReference type="ChEBI" id="CHEBI:29999"/>
        <dbReference type="ChEBI" id="CHEBI:30616"/>
        <dbReference type="ChEBI" id="CHEBI:83421"/>
        <dbReference type="ChEBI" id="CHEBI:456216"/>
    </reaction>
</comment>
<evidence type="ECO:0000313" key="18">
    <source>
        <dbReference type="EMBL" id="KAK4594145.1"/>
    </source>
</evidence>
<evidence type="ECO:0000259" key="17">
    <source>
        <dbReference type="PROSITE" id="PS50011"/>
    </source>
</evidence>
<dbReference type="InterPro" id="IPR000719">
    <property type="entry name" value="Prot_kinase_dom"/>
</dbReference>
<evidence type="ECO:0000256" key="4">
    <source>
        <dbReference type="ARBA" id="ARBA00022692"/>
    </source>
</evidence>
<dbReference type="GO" id="GO:0005886">
    <property type="term" value="C:plasma membrane"/>
    <property type="evidence" value="ECO:0007669"/>
    <property type="project" value="TreeGrafter"/>
</dbReference>
<evidence type="ECO:0000256" key="2">
    <source>
        <dbReference type="ARBA" id="ARBA00022527"/>
    </source>
</evidence>
<dbReference type="GO" id="GO:0005509">
    <property type="term" value="F:calcium ion binding"/>
    <property type="evidence" value="ECO:0007669"/>
    <property type="project" value="InterPro"/>
</dbReference>
<proteinExistence type="predicted"/>
<dbReference type="Gene3D" id="2.10.25.10">
    <property type="entry name" value="Laminin"/>
    <property type="match status" value="1"/>
</dbReference>
<dbReference type="AlphaFoldDB" id="A0AAN7J1E1"/>
<dbReference type="InterPro" id="IPR008271">
    <property type="entry name" value="Ser/Thr_kinase_AS"/>
</dbReference>
<dbReference type="Pfam" id="PF08488">
    <property type="entry name" value="WAK"/>
    <property type="match status" value="1"/>
</dbReference>
<keyword evidence="9 15" id="KW-1133">Transmembrane helix</keyword>
<evidence type="ECO:0000256" key="12">
    <source>
        <dbReference type="ARBA" id="ARBA00023180"/>
    </source>
</evidence>
<sequence>MAVHLVMQAFMLLLACELAEAAPPIAKPNCKSWCGNLQIPYPFGIGPDCYLDKWFEIVCKGTGGSAQAFLTSIDKEVRQIIISNNPSTNRFIEPIVQVQVPTIYSKYCKYAGNHGTVNITRSPFHFSPYHNAFISVGCDNSAKIANIFPQIFGCESDCKKDMKVDKEVECSGFNCCELTNIPSNLQAFDVEFRSRNKSNDEEGGKKSCKYAFLADKEWLEKSKRDPSSVQYWEYVPVVLEWAIFRWNNNSHELFHFLKGRRNVSCSFSDEHKDYFYSFSCHCATGYKGNPYVEGGCEDINECEDDLLNYCKSKLDCENTEGGYNCEKRKSKLKTVIVGFVTSLGVLFLPATWVLYKLIKKKKKIKLKKKFFKKNGGLLLQQQLSSTKNNVQNTKLFSSKELEKATDHFSKDRIIGKGGQGTVYKGMWSDGQIIAIKKCNIVDKANLEHFINEIVILSQINHRNVVKLLGCCLETEVPLLIYEFIPNGTLFQYIHEENEGVPLTWAMRLKIAVEIAGALSYLHSAASLPIYHRDIKSTNILLDEKYRAKVADFGTSKMVKIDQTHVTTLVQGTFGYLDPEYFQTGQFTEKSDVYSFGVVLVELLTGEKPVSSTRSEEGRSLSTYFILSMKENHLFDILDDCVRKEGDKEDIIIVANLAKKCLHLNGKERPTMGEVAMELQGIQKKDTNGQENYEELHNVRSKEIDPSYACSTSTQSYSEIASSLSSIVLPSSSFKSL</sequence>
<dbReference type="PROSITE" id="PS00108">
    <property type="entry name" value="PROTEIN_KINASE_ST"/>
    <property type="match status" value="1"/>
</dbReference>
<dbReference type="Pfam" id="PF00069">
    <property type="entry name" value="Pkinase"/>
    <property type="match status" value="1"/>
</dbReference>
<evidence type="ECO:0000313" key="19">
    <source>
        <dbReference type="Proteomes" id="UP001324115"/>
    </source>
</evidence>
<dbReference type="GO" id="GO:0007166">
    <property type="term" value="P:cell surface receptor signaling pathway"/>
    <property type="evidence" value="ECO:0007669"/>
    <property type="project" value="InterPro"/>
</dbReference>
<evidence type="ECO:0000256" key="5">
    <source>
        <dbReference type="ARBA" id="ARBA00022729"/>
    </source>
</evidence>
<feature type="signal peptide" evidence="16">
    <location>
        <begin position="1"/>
        <end position="21"/>
    </location>
</feature>
<keyword evidence="5 16" id="KW-0732">Signal</keyword>
<dbReference type="PANTHER" id="PTHR27005:SF280">
    <property type="entry name" value="WALL-ASSOCIATED RECEPTOR KINASE-LIKE 8"/>
    <property type="match status" value="1"/>
</dbReference>
<evidence type="ECO:0000256" key="6">
    <source>
        <dbReference type="ARBA" id="ARBA00022741"/>
    </source>
</evidence>
<feature type="chain" id="PRO_5042852478" description="Protein kinase domain-containing protein" evidence="16">
    <location>
        <begin position="22"/>
        <end position="736"/>
    </location>
</feature>
<dbReference type="InterPro" id="IPR011009">
    <property type="entry name" value="Kinase-like_dom_sf"/>
</dbReference>
<dbReference type="GO" id="GO:0004674">
    <property type="term" value="F:protein serine/threonine kinase activity"/>
    <property type="evidence" value="ECO:0007669"/>
    <property type="project" value="UniProtKB-KW"/>
</dbReference>
<name>A0AAN7J1E1_QUERU</name>
<dbReference type="Gene3D" id="1.10.510.10">
    <property type="entry name" value="Transferase(Phosphotransferase) domain 1"/>
    <property type="match status" value="1"/>
</dbReference>
<dbReference type="FunFam" id="1.10.510.10:FF:000084">
    <property type="entry name" value="Wall-associated receptor kinase 2"/>
    <property type="match status" value="1"/>
</dbReference>
<dbReference type="PROSITE" id="PS50011">
    <property type="entry name" value="PROTEIN_KINASE_DOM"/>
    <property type="match status" value="1"/>
</dbReference>
<comment type="catalytic activity">
    <reaction evidence="14">
        <text>L-threonyl-[protein] + ATP = O-phospho-L-threonyl-[protein] + ADP + H(+)</text>
        <dbReference type="Rhea" id="RHEA:46608"/>
        <dbReference type="Rhea" id="RHEA-COMP:11060"/>
        <dbReference type="Rhea" id="RHEA-COMP:11605"/>
        <dbReference type="ChEBI" id="CHEBI:15378"/>
        <dbReference type="ChEBI" id="CHEBI:30013"/>
        <dbReference type="ChEBI" id="CHEBI:30616"/>
        <dbReference type="ChEBI" id="CHEBI:61977"/>
        <dbReference type="ChEBI" id="CHEBI:456216"/>
    </reaction>
</comment>
<evidence type="ECO:0000256" key="11">
    <source>
        <dbReference type="ARBA" id="ARBA00023157"/>
    </source>
</evidence>
<dbReference type="Pfam" id="PF13947">
    <property type="entry name" value="GUB_WAK_bind"/>
    <property type="match status" value="1"/>
</dbReference>
<dbReference type="SUPFAM" id="SSF56112">
    <property type="entry name" value="Protein kinase-like (PK-like)"/>
    <property type="match status" value="1"/>
</dbReference>
<evidence type="ECO:0000256" key="3">
    <source>
        <dbReference type="ARBA" id="ARBA00022679"/>
    </source>
</evidence>
<keyword evidence="6" id="KW-0547">Nucleotide-binding</keyword>
<feature type="transmembrane region" description="Helical" evidence="15">
    <location>
        <begin position="335"/>
        <end position="358"/>
    </location>
</feature>
<comment type="subcellular location">
    <subcellularLocation>
        <location evidence="1">Membrane</location>
        <topology evidence="1">Single-pass type I membrane protein</topology>
    </subcellularLocation>
</comment>
<keyword evidence="19" id="KW-1185">Reference proteome</keyword>
<keyword evidence="3" id="KW-0808">Transferase</keyword>
<keyword evidence="8" id="KW-0067">ATP-binding</keyword>
<gene>
    <name evidence="18" type="ORF">RGQ29_018003</name>
</gene>
<evidence type="ECO:0000256" key="10">
    <source>
        <dbReference type="ARBA" id="ARBA00023136"/>
    </source>
</evidence>
<dbReference type="GO" id="GO:0030247">
    <property type="term" value="F:polysaccharide binding"/>
    <property type="evidence" value="ECO:0007669"/>
    <property type="project" value="InterPro"/>
</dbReference>
<dbReference type="InterPro" id="IPR025287">
    <property type="entry name" value="WAK_GUB"/>
</dbReference>
<dbReference type="CDD" id="cd14066">
    <property type="entry name" value="STKc_IRAK"/>
    <property type="match status" value="1"/>
</dbReference>
<dbReference type="Gene3D" id="3.30.200.20">
    <property type="entry name" value="Phosphorylase Kinase, domain 1"/>
    <property type="match status" value="1"/>
</dbReference>
<keyword evidence="7" id="KW-0418">Kinase</keyword>
<evidence type="ECO:0000256" key="7">
    <source>
        <dbReference type="ARBA" id="ARBA00022777"/>
    </source>
</evidence>
<evidence type="ECO:0000256" key="14">
    <source>
        <dbReference type="ARBA" id="ARBA00047951"/>
    </source>
</evidence>
<feature type="domain" description="Protein kinase" evidence="17">
    <location>
        <begin position="408"/>
        <end position="681"/>
    </location>
</feature>
<keyword evidence="2" id="KW-0723">Serine/threonine-protein kinase</keyword>
<dbReference type="PROSITE" id="PS01187">
    <property type="entry name" value="EGF_CA"/>
    <property type="match status" value="1"/>
</dbReference>
<dbReference type="InterPro" id="IPR045274">
    <property type="entry name" value="WAK-like"/>
</dbReference>
<keyword evidence="11" id="KW-1015">Disulfide bond</keyword>
<keyword evidence="4 15" id="KW-0812">Transmembrane</keyword>
<evidence type="ECO:0000256" key="9">
    <source>
        <dbReference type="ARBA" id="ARBA00022989"/>
    </source>
</evidence>
<dbReference type="SMART" id="SM00220">
    <property type="entry name" value="S_TKc"/>
    <property type="match status" value="1"/>
</dbReference>
<evidence type="ECO:0000256" key="8">
    <source>
        <dbReference type="ARBA" id="ARBA00022840"/>
    </source>
</evidence>
<comment type="caution">
    <text evidence="18">The sequence shown here is derived from an EMBL/GenBank/DDBJ whole genome shotgun (WGS) entry which is preliminary data.</text>
</comment>
<dbReference type="PANTHER" id="PTHR27005">
    <property type="entry name" value="WALL-ASSOCIATED RECEPTOR KINASE-LIKE 21"/>
    <property type="match status" value="1"/>
</dbReference>
<protein>
    <recommendedName>
        <fullName evidence="17">Protein kinase domain-containing protein</fullName>
    </recommendedName>
</protein>
<keyword evidence="12" id="KW-0325">Glycoprotein</keyword>
<dbReference type="InterPro" id="IPR013695">
    <property type="entry name" value="WAK"/>
</dbReference>
<dbReference type="InterPro" id="IPR018097">
    <property type="entry name" value="EGF_Ca-bd_CS"/>
</dbReference>
<evidence type="ECO:0000256" key="13">
    <source>
        <dbReference type="ARBA" id="ARBA00047558"/>
    </source>
</evidence>
<evidence type="ECO:0000256" key="15">
    <source>
        <dbReference type="SAM" id="Phobius"/>
    </source>
</evidence>
<dbReference type="GO" id="GO:0005524">
    <property type="term" value="F:ATP binding"/>
    <property type="evidence" value="ECO:0007669"/>
    <property type="project" value="UniProtKB-KW"/>
</dbReference>
<evidence type="ECO:0000256" key="16">
    <source>
        <dbReference type="SAM" id="SignalP"/>
    </source>
</evidence>
<accession>A0AAN7J1E1</accession>
<dbReference type="FunFam" id="3.30.200.20:FF:000043">
    <property type="entry name" value="Wall-associated receptor kinase 2"/>
    <property type="match status" value="1"/>
</dbReference>